<dbReference type="PANTHER" id="PTHR45527:SF1">
    <property type="entry name" value="FATTY ACID SYNTHASE"/>
    <property type="match status" value="1"/>
</dbReference>
<dbReference type="InterPro" id="IPR000873">
    <property type="entry name" value="AMP-dep_synth/lig_dom"/>
</dbReference>
<dbReference type="Gene3D" id="3.30.300.30">
    <property type="match status" value="1"/>
</dbReference>
<dbReference type="NCBIfam" id="TIGR01733">
    <property type="entry name" value="AA-adenyl-dom"/>
    <property type="match status" value="1"/>
</dbReference>
<dbReference type="PROSITE" id="PS50075">
    <property type="entry name" value="CARRIER"/>
    <property type="match status" value="1"/>
</dbReference>
<evidence type="ECO:0000256" key="4">
    <source>
        <dbReference type="SAM" id="MobiDB-lite"/>
    </source>
</evidence>
<dbReference type="InterPro" id="IPR045851">
    <property type="entry name" value="AMP-bd_C_sf"/>
</dbReference>
<feature type="region of interest" description="Disordered" evidence="4">
    <location>
        <begin position="576"/>
        <end position="597"/>
    </location>
</feature>
<evidence type="ECO:0000313" key="6">
    <source>
        <dbReference type="EMBL" id="WUQ10063.1"/>
    </source>
</evidence>
<feature type="domain" description="Carrier" evidence="5">
    <location>
        <begin position="973"/>
        <end position="1049"/>
    </location>
</feature>
<evidence type="ECO:0000256" key="2">
    <source>
        <dbReference type="ARBA" id="ARBA00022450"/>
    </source>
</evidence>
<dbReference type="SMART" id="SM00823">
    <property type="entry name" value="PKS_PP"/>
    <property type="match status" value="1"/>
</dbReference>
<dbReference type="EMBL" id="CP108090">
    <property type="protein sequence ID" value="WUQ17544.1"/>
    <property type="molecule type" value="Genomic_DNA"/>
</dbReference>
<dbReference type="PROSITE" id="PS00455">
    <property type="entry name" value="AMP_BINDING"/>
    <property type="match status" value="1"/>
</dbReference>
<dbReference type="Gene3D" id="3.30.559.10">
    <property type="entry name" value="Chloramphenicol acetyltransferase-like domain"/>
    <property type="match status" value="1"/>
</dbReference>
<dbReference type="Pfam" id="PF00501">
    <property type="entry name" value="AMP-binding"/>
    <property type="match status" value="1"/>
</dbReference>
<evidence type="ECO:0000256" key="1">
    <source>
        <dbReference type="ARBA" id="ARBA00001957"/>
    </source>
</evidence>
<dbReference type="SUPFAM" id="SSF47336">
    <property type="entry name" value="ACP-like"/>
    <property type="match status" value="1"/>
</dbReference>
<comment type="cofactor">
    <cofactor evidence="1">
        <name>pantetheine 4'-phosphate</name>
        <dbReference type="ChEBI" id="CHEBI:47942"/>
    </cofactor>
</comment>
<organism evidence="6 8">
    <name type="scientific">Streptomyces virginiae</name>
    <name type="common">Streptomyces cinnamonensis</name>
    <dbReference type="NCBI Taxonomy" id="1961"/>
    <lineage>
        <taxon>Bacteria</taxon>
        <taxon>Bacillati</taxon>
        <taxon>Actinomycetota</taxon>
        <taxon>Actinomycetes</taxon>
        <taxon>Kitasatosporales</taxon>
        <taxon>Streptomycetaceae</taxon>
        <taxon>Streptomyces</taxon>
    </lineage>
</organism>
<dbReference type="InterPro" id="IPR042099">
    <property type="entry name" value="ANL_N_sf"/>
</dbReference>
<protein>
    <submittedName>
        <fullName evidence="6">Amino acid adenylation domain-containing protein</fullName>
    </submittedName>
</protein>
<dbReference type="InterPro" id="IPR010071">
    <property type="entry name" value="AA_adenyl_dom"/>
</dbReference>
<dbReference type="PANTHER" id="PTHR45527">
    <property type="entry name" value="NONRIBOSOMAL PEPTIDE SYNTHETASE"/>
    <property type="match status" value="1"/>
</dbReference>
<dbReference type="Proteomes" id="UP001432039">
    <property type="component" value="Chromosome"/>
</dbReference>
<reference evidence="6" key="1">
    <citation type="submission" date="2022-10" db="EMBL/GenBank/DDBJ databases">
        <title>The complete genomes of actinobacterial strains from the NBC collection.</title>
        <authorList>
            <person name="Joergensen T.S."/>
            <person name="Alvarez Arevalo M."/>
            <person name="Sterndorff E.B."/>
            <person name="Faurdal D."/>
            <person name="Vuksanovic O."/>
            <person name="Mourched A.-S."/>
            <person name="Charusanti P."/>
            <person name="Shaw S."/>
            <person name="Blin K."/>
            <person name="Weber T."/>
        </authorList>
    </citation>
    <scope>NUCLEOTIDE SEQUENCE</scope>
    <source>
        <strain evidence="6">NBC_00248</strain>
    </source>
</reference>
<evidence type="ECO:0000259" key="5">
    <source>
        <dbReference type="PROSITE" id="PS50075"/>
    </source>
</evidence>
<dbReference type="Gene3D" id="3.30.559.30">
    <property type="entry name" value="Nonribosomal peptide synthetase, condensation domain"/>
    <property type="match status" value="1"/>
</dbReference>
<dbReference type="Pfam" id="PF00668">
    <property type="entry name" value="Condensation"/>
    <property type="match status" value="1"/>
</dbReference>
<proteinExistence type="predicted"/>
<keyword evidence="2" id="KW-0596">Phosphopantetheine</keyword>
<evidence type="ECO:0000313" key="7">
    <source>
        <dbReference type="EMBL" id="WUQ17544.1"/>
    </source>
</evidence>
<gene>
    <name evidence="6" type="ORF">OG517_00515</name>
    <name evidence="7" type="ORF">OG517_42655</name>
</gene>
<dbReference type="InterPro" id="IPR020845">
    <property type="entry name" value="AMP-binding_CS"/>
</dbReference>
<dbReference type="InterPro" id="IPR025110">
    <property type="entry name" value="AMP-bd_C"/>
</dbReference>
<dbReference type="Gene3D" id="3.40.50.12780">
    <property type="entry name" value="N-terminal domain of ligase-like"/>
    <property type="match status" value="1"/>
</dbReference>
<dbReference type="InterPro" id="IPR020806">
    <property type="entry name" value="PKS_PP-bd"/>
</dbReference>
<dbReference type="SUPFAM" id="SSF56801">
    <property type="entry name" value="Acetyl-CoA synthetase-like"/>
    <property type="match status" value="1"/>
</dbReference>
<keyword evidence="8" id="KW-1185">Reference proteome</keyword>
<accession>A0ABZ1T3W0</accession>
<evidence type="ECO:0000313" key="8">
    <source>
        <dbReference type="Proteomes" id="UP001432039"/>
    </source>
</evidence>
<dbReference type="SUPFAM" id="SSF52777">
    <property type="entry name" value="CoA-dependent acyltransferases"/>
    <property type="match status" value="2"/>
</dbReference>
<dbReference type="RefSeq" id="WP_328959630.1">
    <property type="nucleotide sequence ID" value="NZ_CP108090.1"/>
</dbReference>
<keyword evidence="3" id="KW-0597">Phosphoprotein</keyword>
<dbReference type="Gene3D" id="1.10.1200.10">
    <property type="entry name" value="ACP-like"/>
    <property type="match status" value="1"/>
</dbReference>
<dbReference type="InterPro" id="IPR023213">
    <property type="entry name" value="CAT-like_dom_sf"/>
</dbReference>
<sequence>MTGPAISPATAPQLKLFTHQQLFPADASYNLSGLYRVTGEVDVPRLRLALGRLARGIRALNTRFEARDGAVHAVHHEPEDDLDTLVPFTASTGGARDLLAHDLAARSDTPIPPDARQYDFRVHRDDEGVHVTLLFSHLVQDGYSFFNFVAELERLYADPAAELSPAAQDDPATLVRAAAPGPDTLEYFAARLGRLTTLGDDRLQGRRTSTGALLGEERSLEIDPELGELIRSRTRELGCTPFAFFLAAYLVTYARVTGGRELVTGVPLANRRGLRQRQAFGYFVNTLPLVVDLTEHATFQELCRAVQSASVGMLRHQGFDLGAHARRVAPGLAGGLLAPDNTFTYYKEPLRFRLAGCTVESVPLPRRLVKYPLSMNVEDSGTAFVLNAECSDEQWRTDPIGVMRNVLTLVAQDPERRIEDIPALTADAERELRALVNPDTDRPPFEVPPSLAAWFERTARAEPDRVAVSDGARRITYAELDARARQVARRLTAATPATHVGIAMRRGIDLITVVLGTLKARKAYVPLDPNSPVSRITSILESFPDGLPVVVDDAVRRPAPPGHLLDAAALLAPQADAPDAPAGDAPAGDAAAADVPAAGGGDDPDACAYVIFTSGSTGRPKGVQVTHRNVMRLMRSGEDLFGFGPHDTWSLFHSYAFDFSVWEIFGALLYGGRLAIVGEDCAKSPDQFREFLIRERVTVLNQTPSAFGQLTKVLGPGDGERLAVRRVVFGGESLRYASLGAWYEVMGERARLVNMYGITETTVHVTFHPITAADARTETRSAIGRPLADLTVTVVDTDGNVCPPGVPGEMLVGGAGVTPGYLGMPELTAERFPVLGGERFYRSGDLGVVRPDGTLVHLGRIDTQVQLRGFRIELGEIETALLQVDGVHECTVRLDERDAEHPQLVAFAAGTALPETGEIRRTLRERLPAYMVPARIVRTAALPLTINGKVDGAALPWPRVSGTGEEPAAGTAGGRTGTEEAVGAVWTRVLPGVGFGPQDNFFDIGGSSMHVVEVHRLLQEHLAVPGLEMIELYTHTTVRRLAAHIDAVRGASDE</sequence>
<dbReference type="Pfam" id="PF13193">
    <property type="entry name" value="AMP-binding_C"/>
    <property type="match status" value="1"/>
</dbReference>
<feature type="region of interest" description="Disordered" evidence="4">
    <location>
        <begin position="957"/>
        <end position="977"/>
    </location>
</feature>
<dbReference type="EMBL" id="CP108090">
    <property type="protein sequence ID" value="WUQ10063.1"/>
    <property type="molecule type" value="Genomic_DNA"/>
</dbReference>
<dbReference type="InterPro" id="IPR036736">
    <property type="entry name" value="ACP-like_sf"/>
</dbReference>
<dbReference type="InterPro" id="IPR009081">
    <property type="entry name" value="PP-bd_ACP"/>
</dbReference>
<name>A0ABZ1T3W0_STRVG</name>
<dbReference type="Pfam" id="PF00550">
    <property type="entry name" value="PP-binding"/>
    <property type="match status" value="1"/>
</dbReference>
<evidence type="ECO:0000256" key="3">
    <source>
        <dbReference type="ARBA" id="ARBA00022553"/>
    </source>
</evidence>
<dbReference type="InterPro" id="IPR001242">
    <property type="entry name" value="Condensation_dom"/>
</dbReference>